<evidence type="ECO:0000313" key="3">
    <source>
        <dbReference type="Proteomes" id="UP001266305"/>
    </source>
</evidence>
<reference evidence="2 3" key="1">
    <citation type="submission" date="2023-05" db="EMBL/GenBank/DDBJ databases">
        <title>B98-5 Cell Line De Novo Hybrid Assembly: An Optical Mapping Approach.</title>
        <authorList>
            <person name="Kananen K."/>
            <person name="Auerbach J.A."/>
            <person name="Kautto E."/>
            <person name="Blachly J.S."/>
        </authorList>
    </citation>
    <scope>NUCLEOTIDE SEQUENCE [LARGE SCALE GENOMIC DNA]</scope>
    <source>
        <strain evidence="2">B95-8</strain>
        <tissue evidence="2">Cell line</tissue>
    </source>
</reference>
<proteinExistence type="predicted"/>
<accession>A0ABQ9U1H9</accession>
<feature type="non-terminal residue" evidence="2">
    <location>
        <position position="1"/>
    </location>
</feature>
<feature type="compositionally biased region" description="Polar residues" evidence="1">
    <location>
        <begin position="83"/>
        <end position="94"/>
    </location>
</feature>
<feature type="region of interest" description="Disordered" evidence="1">
    <location>
        <begin position="1"/>
        <end position="94"/>
    </location>
</feature>
<protein>
    <submittedName>
        <fullName evidence="2">Uncharacterized protein</fullName>
    </submittedName>
</protein>
<dbReference type="EMBL" id="JASSZA010000017">
    <property type="protein sequence ID" value="KAK2090681.1"/>
    <property type="molecule type" value="Genomic_DNA"/>
</dbReference>
<feature type="compositionally biased region" description="Polar residues" evidence="1">
    <location>
        <begin position="34"/>
        <end position="49"/>
    </location>
</feature>
<keyword evidence="3" id="KW-1185">Reference proteome</keyword>
<gene>
    <name evidence="2" type="ORF">P7K49_031938</name>
</gene>
<comment type="caution">
    <text evidence="2">The sequence shown here is derived from an EMBL/GenBank/DDBJ whole genome shotgun (WGS) entry which is preliminary data.</text>
</comment>
<evidence type="ECO:0000256" key="1">
    <source>
        <dbReference type="SAM" id="MobiDB-lite"/>
    </source>
</evidence>
<evidence type="ECO:0000313" key="2">
    <source>
        <dbReference type="EMBL" id="KAK2090681.1"/>
    </source>
</evidence>
<name>A0ABQ9U1H9_SAGOE</name>
<sequence length="94" mass="10251">EVGGEVGVRRAARLQEKPSKWQARCLPSRKHAQEQSMGAQSGSDGVQGSTGAGQIHAHNLEAVVDQAGMKEKRHRNDLGELQGASQNWVNQRMH</sequence>
<organism evidence="2 3">
    <name type="scientific">Saguinus oedipus</name>
    <name type="common">Cotton-top tamarin</name>
    <name type="synonym">Oedipomidas oedipus</name>
    <dbReference type="NCBI Taxonomy" id="9490"/>
    <lineage>
        <taxon>Eukaryota</taxon>
        <taxon>Metazoa</taxon>
        <taxon>Chordata</taxon>
        <taxon>Craniata</taxon>
        <taxon>Vertebrata</taxon>
        <taxon>Euteleostomi</taxon>
        <taxon>Mammalia</taxon>
        <taxon>Eutheria</taxon>
        <taxon>Euarchontoglires</taxon>
        <taxon>Primates</taxon>
        <taxon>Haplorrhini</taxon>
        <taxon>Platyrrhini</taxon>
        <taxon>Cebidae</taxon>
        <taxon>Callitrichinae</taxon>
        <taxon>Saguinus</taxon>
    </lineage>
</organism>
<dbReference type="Proteomes" id="UP001266305">
    <property type="component" value="Unassembled WGS sequence"/>
</dbReference>
<feature type="compositionally biased region" description="Basic and acidic residues" evidence="1">
    <location>
        <begin position="68"/>
        <end position="78"/>
    </location>
</feature>